<dbReference type="RefSeq" id="WP_114676510.1">
    <property type="nucleotide sequence ID" value="NZ_CP031188.1"/>
</dbReference>
<gene>
    <name evidence="1" type="ORF">DVK85_00250</name>
</gene>
<dbReference type="OrthoDB" id="5464618at2"/>
<evidence type="ECO:0000313" key="1">
    <source>
        <dbReference type="EMBL" id="AXG72746.1"/>
    </source>
</evidence>
<name>A0A345H836_9FLAO</name>
<proteinExistence type="predicted"/>
<sequence length="210" mass="23739">MSVQPYIQFLWNSKNAHGVHSPFVYGIINKCFYRKIPQLYNKKKDIPVQNINLNSANTLHKIVAGLQTSKLYVLGDKSTEITEILRISGEEANTRPWFFSTLAPIPSVIDLAYIAEKNTAELLSLLEDILPNANSNTVCVVGDIHTTEATEKAWEAIKQHPNVTVTIDTYYLGLVFFRPEQTKQHFIIRPFKNSIIDAILGIKNLWGLLA</sequence>
<dbReference type="AlphaFoldDB" id="A0A345H836"/>
<dbReference type="Proteomes" id="UP000253951">
    <property type="component" value="Chromosome"/>
</dbReference>
<reference evidence="1 2" key="1">
    <citation type="submission" date="2018-07" db="EMBL/GenBank/DDBJ databases">
        <title>Complete genome sequence of Flavobacterium arcticum type strain SM1502T.</title>
        <authorList>
            <person name="Li Y."/>
            <person name="Li D.-D."/>
        </authorList>
    </citation>
    <scope>NUCLEOTIDE SEQUENCE [LARGE SCALE GENOMIC DNA]</scope>
    <source>
        <strain evidence="1 2">SM1502</strain>
    </source>
</reference>
<evidence type="ECO:0000313" key="2">
    <source>
        <dbReference type="Proteomes" id="UP000253951"/>
    </source>
</evidence>
<protein>
    <submittedName>
        <fullName evidence="1">Uncharacterized protein</fullName>
    </submittedName>
</protein>
<organism evidence="1 2">
    <name type="scientific">Flavobacterium arcticum</name>
    <dbReference type="NCBI Taxonomy" id="1784713"/>
    <lineage>
        <taxon>Bacteria</taxon>
        <taxon>Pseudomonadati</taxon>
        <taxon>Bacteroidota</taxon>
        <taxon>Flavobacteriia</taxon>
        <taxon>Flavobacteriales</taxon>
        <taxon>Flavobacteriaceae</taxon>
        <taxon>Flavobacterium</taxon>
    </lineage>
</organism>
<accession>A0A345H836</accession>
<dbReference type="KEGG" id="fat:DVK85_00250"/>
<dbReference type="EMBL" id="CP031188">
    <property type="protein sequence ID" value="AXG72746.1"/>
    <property type="molecule type" value="Genomic_DNA"/>
</dbReference>
<keyword evidence="2" id="KW-1185">Reference proteome</keyword>